<evidence type="ECO:0000259" key="5">
    <source>
        <dbReference type="PROSITE" id="PS50109"/>
    </source>
</evidence>
<accession>A0A6G3T0X6</accession>
<organism evidence="6">
    <name type="scientific">Streptomyces anulatus</name>
    <name type="common">Streptomyces chrysomallus</name>
    <dbReference type="NCBI Taxonomy" id="1892"/>
    <lineage>
        <taxon>Bacteria</taxon>
        <taxon>Bacillati</taxon>
        <taxon>Actinomycetota</taxon>
        <taxon>Actinomycetes</taxon>
        <taxon>Kitasatosporales</taxon>
        <taxon>Streptomycetaceae</taxon>
        <taxon>Streptomyces</taxon>
    </lineage>
</organism>
<protein>
    <submittedName>
        <fullName evidence="6">Sensor histidine kinase</fullName>
    </submittedName>
</protein>
<keyword evidence="2 6" id="KW-0418">Kinase</keyword>
<dbReference type="GO" id="GO:0046983">
    <property type="term" value="F:protein dimerization activity"/>
    <property type="evidence" value="ECO:0007669"/>
    <property type="project" value="InterPro"/>
</dbReference>
<evidence type="ECO:0000313" key="7">
    <source>
        <dbReference type="EMBL" id="NEB96872.1"/>
    </source>
</evidence>
<dbReference type="InterPro" id="IPR005467">
    <property type="entry name" value="His_kinase_dom"/>
</dbReference>
<name>A0A6G3T0X6_STRAQ</name>
<dbReference type="CDD" id="cd16917">
    <property type="entry name" value="HATPase_UhpB-NarQ-NarX-like"/>
    <property type="match status" value="1"/>
</dbReference>
<dbReference type="PANTHER" id="PTHR24421:SF62">
    <property type="entry name" value="SENSORY TRANSDUCTION HISTIDINE KINASE"/>
    <property type="match status" value="1"/>
</dbReference>
<keyword evidence="4" id="KW-1133">Transmembrane helix</keyword>
<evidence type="ECO:0000256" key="1">
    <source>
        <dbReference type="ARBA" id="ARBA00022679"/>
    </source>
</evidence>
<feature type="domain" description="Histidine kinase" evidence="5">
    <location>
        <begin position="335"/>
        <end position="427"/>
    </location>
</feature>
<dbReference type="InterPro" id="IPR050482">
    <property type="entry name" value="Sensor_HK_TwoCompSys"/>
</dbReference>
<proteinExistence type="predicted"/>
<dbReference type="SUPFAM" id="SSF55874">
    <property type="entry name" value="ATPase domain of HSP90 chaperone/DNA topoisomerase II/histidine kinase"/>
    <property type="match status" value="1"/>
</dbReference>
<feature type="transmembrane region" description="Helical" evidence="4">
    <location>
        <begin position="29"/>
        <end position="48"/>
    </location>
</feature>
<dbReference type="PANTHER" id="PTHR24421">
    <property type="entry name" value="NITRATE/NITRITE SENSOR PROTEIN NARX-RELATED"/>
    <property type="match status" value="1"/>
</dbReference>
<dbReference type="EMBL" id="JAAGMK010000926">
    <property type="protein sequence ID" value="NEB88819.1"/>
    <property type="molecule type" value="Genomic_DNA"/>
</dbReference>
<feature type="transmembrane region" description="Helical" evidence="4">
    <location>
        <begin position="92"/>
        <end position="113"/>
    </location>
</feature>
<dbReference type="Proteomes" id="UP000470951">
    <property type="component" value="Unassembled WGS sequence"/>
</dbReference>
<dbReference type="SMART" id="SM00387">
    <property type="entry name" value="HATPase_c"/>
    <property type="match status" value="1"/>
</dbReference>
<keyword evidence="4" id="KW-0812">Transmembrane</keyword>
<comment type="caution">
    <text evidence="6">The sequence shown here is derived from an EMBL/GenBank/DDBJ whole genome shotgun (WGS) entry which is preliminary data.</text>
</comment>
<sequence length="449" mass="47912">MTSPPRSSYPSGATGPRTIEDRWEQFYRYGPYSVLTLSALVGGVAADLIMTRTEMYVAGVLVVVAYGLQVWWGRARPRTAPGAPAGVAYYGARTVLAFALSWLNPFFAIYAALSYFDVEPLLPKRFVRVGLLTTAVTLAGSQSGGLPPASLMNWVAFCVLYIVNATLALFFWHVGMREEEKARVQAATIAELERTNLRLEEAMAENAALHAQLLVQAREAGVDDERRRLAAEIHDTLAQGLTGIIAQLQVVTSVADRDPGTARLHLDRAAALARHSLGEARRSVHNLAPVALEHDELAGALGKTVADWAEQHRVRADFTVTGTVEPVHDEIAATLLRIAGEALANAGRHSGASRVGVTLSFMDDELTLDVRDDGRGFDPATATPAGRTGGFGLGGMRARAERIAGAVEVESEPGGGTAVSARVPLVRHPVNSTAVAPGQAPSDRRTVPS</sequence>
<dbReference type="GO" id="GO:0000155">
    <property type="term" value="F:phosphorelay sensor kinase activity"/>
    <property type="evidence" value="ECO:0007669"/>
    <property type="project" value="InterPro"/>
</dbReference>
<dbReference type="Pfam" id="PF02518">
    <property type="entry name" value="HATPase_c"/>
    <property type="match status" value="1"/>
</dbReference>
<evidence type="ECO:0000256" key="4">
    <source>
        <dbReference type="SAM" id="Phobius"/>
    </source>
</evidence>
<dbReference type="InterPro" id="IPR036890">
    <property type="entry name" value="HATPase_C_sf"/>
</dbReference>
<feature type="transmembrane region" description="Helical" evidence="4">
    <location>
        <begin position="55"/>
        <end position="72"/>
    </location>
</feature>
<dbReference type="Gene3D" id="1.20.5.1930">
    <property type="match status" value="1"/>
</dbReference>
<dbReference type="Pfam" id="PF07730">
    <property type="entry name" value="HisKA_3"/>
    <property type="match status" value="1"/>
</dbReference>
<dbReference type="InterPro" id="IPR011712">
    <property type="entry name" value="Sig_transdc_His_kin_sub3_dim/P"/>
</dbReference>
<keyword evidence="4" id="KW-0472">Membrane</keyword>
<gene>
    <name evidence="6" type="ORF">G3I43_32340</name>
    <name evidence="7" type="ORF">G3I58_02420</name>
</gene>
<evidence type="ECO:0000256" key="3">
    <source>
        <dbReference type="ARBA" id="ARBA00023012"/>
    </source>
</evidence>
<dbReference type="AlphaFoldDB" id="A0A6G3T0X6"/>
<evidence type="ECO:0000256" key="2">
    <source>
        <dbReference type="ARBA" id="ARBA00022777"/>
    </source>
</evidence>
<dbReference type="RefSeq" id="WP_164218105.1">
    <property type="nucleotide sequence ID" value="NZ_CBDRIV010000044.1"/>
</dbReference>
<reference evidence="6 8" key="1">
    <citation type="submission" date="2020-01" db="EMBL/GenBank/DDBJ databases">
        <title>Insect and environment-associated Actinomycetes.</title>
        <authorList>
            <person name="Currrie C."/>
            <person name="Chevrette M."/>
            <person name="Carlson C."/>
            <person name="Stubbendieck R."/>
            <person name="Wendt-Pienkowski E."/>
        </authorList>
    </citation>
    <scope>NUCLEOTIDE SEQUENCE</scope>
    <source>
        <strain evidence="6">SID505</strain>
        <strain evidence="7 8">SID7903</strain>
    </source>
</reference>
<dbReference type="GO" id="GO:0016020">
    <property type="term" value="C:membrane"/>
    <property type="evidence" value="ECO:0007669"/>
    <property type="project" value="InterPro"/>
</dbReference>
<keyword evidence="3" id="KW-0902">Two-component regulatory system</keyword>
<evidence type="ECO:0000313" key="8">
    <source>
        <dbReference type="Proteomes" id="UP000470951"/>
    </source>
</evidence>
<dbReference type="PROSITE" id="PS50109">
    <property type="entry name" value="HIS_KIN"/>
    <property type="match status" value="1"/>
</dbReference>
<dbReference type="InterPro" id="IPR017205">
    <property type="entry name" value="Sig_transdc_His_kinase_ChrS"/>
</dbReference>
<evidence type="ECO:0000313" key="6">
    <source>
        <dbReference type="EMBL" id="NEB88819.1"/>
    </source>
</evidence>
<dbReference type="Gene3D" id="3.30.565.10">
    <property type="entry name" value="Histidine kinase-like ATPase, C-terminal domain"/>
    <property type="match status" value="1"/>
</dbReference>
<feature type="transmembrane region" description="Helical" evidence="4">
    <location>
        <begin position="154"/>
        <end position="174"/>
    </location>
</feature>
<dbReference type="EMBL" id="JAAGMS010000022">
    <property type="protein sequence ID" value="NEB96872.1"/>
    <property type="molecule type" value="Genomic_DNA"/>
</dbReference>
<dbReference type="InterPro" id="IPR003594">
    <property type="entry name" value="HATPase_dom"/>
</dbReference>
<keyword evidence="1" id="KW-0808">Transferase</keyword>
<dbReference type="PIRSF" id="PIRSF037434">
    <property type="entry name" value="STHK_ChrS"/>
    <property type="match status" value="1"/>
</dbReference>